<proteinExistence type="predicted"/>
<keyword evidence="3" id="KW-1185">Reference proteome</keyword>
<dbReference type="GeneID" id="25903097"/>
<organism evidence="2 3">
    <name type="scientific">Sphaeroforma arctica JP610</name>
    <dbReference type="NCBI Taxonomy" id="667725"/>
    <lineage>
        <taxon>Eukaryota</taxon>
        <taxon>Ichthyosporea</taxon>
        <taxon>Ichthyophonida</taxon>
        <taxon>Sphaeroforma</taxon>
    </lineage>
</organism>
<sequence>MPPLMSNNSSEAEEELRPEGHGNGRGKQRSVYERRFRINRYDMARHLERFRFSDRLPGDVWTASTKTETTNTSETEKGPAQSSTSLAPEHQGRAQDDQMTKTENQSENPDK</sequence>
<feature type="region of interest" description="Disordered" evidence="1">
    <location>
        <begin position="1"/>
        <end position="111"/>
    </location>
</feature>
<evidence type="ECO:0000256" key="1">
    <source>
        <dbReference type="SAM" id="MobiDB-lite"/>
    </source>
</evidence>
<dbReference type="AlphaFoldDB" id="A0A0L0G854"/>
<name>A0A0L0G854_9EUKA</name>
<feature type="compositionally biased region" description="Polar residues" evidence="1">
    <location>
        <begin position="1"/>
        <end position="10"/>
    </location>
</feature>
<accession>A0A0L0G854</accession>
<reference evidence="2 3" key="1">
    <citation type="submission" date="2011-02" db="EMBL/GenBank/DDBJ databases">
        <title>The Genome Sequence of Sphaeroforma arctica JP610.</title>
        <authorList>
            <consortium name="The Broad Institute Genome Sequencing Platform"/>
            <person name="Russ C."/>
            <person name="Cuomo C."/>
            <person name="Young S.K."/>
            <person name="Zeng Q."/>
            <person name="Gargeya S."/>
            <person name="Alvarado L."/>
            <person name="Berlin A."/>
            <person name="Chapman S.B."/>
            <person name="Chen Z."/>
            <person name="Freedman E."/>
            <person name="Gellesch M."/>
            <person name="Goldberg J."/>
            <person name="Griggs A."/>
            <person name="Gujja S."/>
            <person name="Heilman E."/>
            <person name="Heiman D."/>
            <person name="Howarth C."/>
            <person name="Mehta T."/>
            <person name="Neiman D."/>
            <person name="Pearson M."/>
            <person name="Roberts A."/>
            <person name="Saif S."/>
            <person name="Shea T."/>
            <person name="Shenoy N."/>
            <person name="Sisk P."/>
            <person name="Stolte C."/>
            <person name="Sykes S."/>
            <person name="White J."/>
            <person name="Yandava C."/>
            <person name="Burger G."/>
            <person name="Gray M.W."/>
            <person name="Holland P.W.H."/>
            <person name="King N."/>
            <person name="Lang F.B.F."/>
            <person name="Roger A.J."/>
            <person name="Ruiz-Trillo I."/>
            <person name="Haas B."/>
            <person name="Nusbaum C."/>
            <person name="Birren B."/>
        </authorList>
    </citation>
    <scope>NUCLEOTIDE SEQUENCE [LARGE SCALE GENOMIC DNA]</scope>
    <source>
        <strain evidence="2 3">JP610</strain>
    </source>
</reference>
<gene>
    <name evidence="2" type="ORF">SARC_02593</name>
</gene>
<feature type="compositionally biased region" description="Low complexity" evidence="1">
    <location>
        <begin position="62"/>
        <end position="73"/>
    </location>
</feature>
<feature type="compositionally biased region" description="Basic and acidic residues" evidence="1">
    <location>
        <begin position="30"/>
        <end position="57"/>
    </location>
</feature>
<dbReference type="EMBL" id="KQ241714">
    <property type="protein sequence ID" value="KNC85217.1"/>
    <property type="molecule type" value="Genomic_DNA"/>
</dbReference>
<feature type="compositionally biased region" description="Polar residues" evidence="1">
    <location>
        <begin position="101"/>
        <end position="111"/>
    </location>
</feature>
<dbReference type="RefSeq" id="XP_014159119.1">
    <property type="nucleotide sequence ID" value="XM_014303644.1"/>
</dbReference>
<evidence type="ECO:0000313" key="3">
    <source>
        <dbReference type="Proteomes" id="UP000054560"/>
    </source>
</evidence>
<protein>
    <submittedName>
        <fullName evidence="2">Uncharacterized protein</fullName>
    </submittedName>
</protein>
<feature type="compositionally biased region" description="Basic and acidic residues" evidence="1">
    <location>
        <begin position="90"/>
        <end position="100"/>
    </location>
</feature>
<evidence type="ECO:0000313" key="2">
    <source>
        <dbReference type="EMBL" id="KNC85217.1"/>
    </source>
</evidence>
<dbReference type="Proteomes" id="UP000054560">
    <property type="component" value="Unassembled WGS sequence"/>
</dbReference>